<name>A0A7I8VW91_9ANNE</name>
<feature type="repeat" description="ANK" evidence="11">
    <location>
        <begin position="255"/>
        <end position="287"/>
    </location>
</feature>
<feature type="transmembrane region" description="Helical" evidence="12">
    <location>
        <begin position="1034"/>
        <end position="1057"/>
    </location>
</feature>
<feature type="transmembrane region" description="Helical" evidence="12">
    <location>
        <begin position="811"/>
        <end position="834"/>
    </location>
</feature>
<dbReference type="Pfam" id="PF12796">
    <property type="entry name" value="Ank_2"/>
    <property type="match status" value="7"/>
</dbReference>
<evidence type="ECO:0000256" key="3">
    <source>
        <dbReference type="ARBA" id="ARBA00022606"/>
    </source>
</evidence>
<evidence type="ECO:0000256" key="8">
    <source>
        <dbReference type="ARBA" id="ARBA00023065"/>
    </source>
</evidence>
<comment type="caution">
    <text evidence="14">The sequence shown here is derived from an EMBL/GenBank/DDBJ whole genome shotgun (WGS) entry which is preliminary data.</text>
</comment>
<feature type="transmembrane region" description="Helical" evidence="12">
    <location>
        <begin position="962"/>
        <end position="984"/>
    </location>
</feature>
<evidence type="ECO:0000256" key="4">
    <source>
        <dbReference type="ARBA" id="ARBA00022692"/>
    </source>
</evidence>
<proteinExistence type="predicted"/>
<dbReference type="OrthoDB" id="1661883at2759"/>
<evidence type="ECO:0000256" key="6">
    <source>
        <dbReference type="ARBA" id="ARBA00022989"/>
    </source>
</evidence>
<feature type="transmembrane region" description="Helical" evidence="12">
    <location>
        <begin position="926"/>
        <end position="942"/>
    </location>
</feature>
<protein>
    <submittedName>
        <fullName evidence="14">DgyrCDS8355</fullName>
    </submittedName>
</protein>
<organism evidence="14 15">
    <name type="scientific">Dimorphilus gyrociliatus</name>
    <dbReference type="NCBI Taxonomy" id="2664684"/>
    <lineage>
        <taxon>Eukaryota</taxon>
        <taxon>Metazoa</taxon>
        <taxon>Spiralia</taxon>
        <taxon>Lophotrochozoa</taxon>
        <taxon>Annelida</taxon>
        <taxon>Polychaeta</taxon>
        <taxon>Polychaeta incertae sedis</taxon>
        <taxon>Dinophilidae</taxon>
        <taxon>Dimorphilus</taxon>
    </lineage>
</organism>
<dbReference type="PANTHER" id="PTHR47143">
    <property type="entry name" value="TRANSIENT RECEPTOR POTENTIAL CATION CHANNEL PROTEIN PAINLESS"/>
    <property type="match status" value="1"/>
</dbReference>
<evidence type="ECO:0000256" key="1">
    <source>
        <dbReference type="ARBA" id="ARBA00004141"/>
    </source>
</evidence>
<evidence type="ECO:0000256" key="10">
    <source>
        <dbReference type="ARBA" id="ARBA00023303"/>
    </source>
</evidence>
<feature type="repeat" description="ANK" evidence="11">
    <location>
        <begin position="528"/>
        <end position="560"/>
    </location>
</feature>
<evidence type="ECO:0000256" key="11">
    <source>
        <dbReference type="PROSITE-ProRule" id="PRU00023"/>
    </source>
</evidence>
<feature type="repeat" description="ANK" evidence="11">
    <location>
        <begin position="214"/>
        <end position="246"/>
    </location>
</feature>
<feature type="transmembrane region" description="Helical" evidence="12">
    <location>
        <begin position="864"/>
        <end position="885"/>
    </location>
</feature>
<dbReference type="InterPro" id="IPR005821">
    <property type="entry name" value="Ion_trans_dom"/>
</dbReference>
<feature type="repeat" description="ANK" evidence="11">
    <location>
        <begin position="288"/>
        <end position="320"/>
    </location>
</feature>
<feature type="repeat" description="ANK" evidence="11">
    <location>
        <begin position="594"/>
        <end position="626"/>
    </location>
</feature>
<keyword evidence="9 12" id="KW-0472">Membrane</keyword>
<gene>
    <name evidence="14" type="ORF">DGYR_LOCUS7951</name>
</gene>
<sequence>MILVQTSPIAPNRYYENDSVFSLNQIDEYNDYDLHLICRNGSVEKLKEALKRKYVWKRVNRKDSKGLAPLHYAAKQLHFNIVELLLEVEGIDIFVKDSEGATPLHYAVKRKDVVANNYNYALNQTLNALITELKKTTRVGTVEDNYMSTPLHLAAIRNNVDAINILCEYKDILDINAKDKCGATALHEASTYNNIEACKALINNGADILIPDEEGSTPLHLACMEGDVELVEVLLAEAKNKNELAQYLNKQDKEDHNTALHLSIENRHPAVTRLLIDNEADITIRRISGNTALHIAASSNDVESAKLLLEKKLNINELNNYQSSPAHLAAEHNSVDVMKLFIEKYTNFHLFYHLFSAQFNIFPSFSPHPLSLFSSGANLALNDIEHKTPFLRAVSYKSYECVEILLQHSEDCVLDRDDSDYTCIMLASEENDAKTLELLLGKLSKKEKIESQIVNSVNREGFSALHIGAAYGLTSIVELLAANSKISIENKDDDENTAFHLAAANGHIEVCRTLYTKDRKSVHYENEESETPLHLAAKSGQSIVVENLVEWGADKNARTAKLWTPLDFAASNGHLQTVRELIDNEVILNPEGKEKETPLHHACKNGHADVVKVLIEEGANVTALDEEGSNCLDLAIDNNHKDVALVLVESKKWREVLFNYINLRNIYSKEIKQQKENEEKDKVSLESSTSKIKACAPKKPKRYKPKGTTPMRKLIRHMPDIAKIILDKCLTTEQPNETSEYTYEIAFDFECIDDTYFWYQNDSKERIPYTNQSTLIKENHPLRHMVETAQESLLKHALTIALIRKKWQIALIFYVFFLIFYSLFLGTFTAYMLIATPSYKVNSTNCKKSDIGFFSNQQTPYEKFATYLTYILGGIGMIIELIQAVSIKTKYLQWGNLLDWFTYIGAMIVVINFRECGAREKWQWELGAMVLYFAWIDFILYLRRFPRIGIYIVMVTDILNTFWKFSFVLLLFLIASGFSLYVILQNQYPFVTPSVSLVKAAVMMIGEFDYGNIFDAWREDPSAANQLHYTFSSYFLFILFMIVMSIIVMNLLTALAIDDVNEMKREAESKKLGLQIDLALDVEVAIPSMISPLIRRMSQRTDIMRIKPENPVSALIKNIWREITGTTNFSQIIESYITNTDSSGEESLTTMEENLGKKIETNQQEIRSVNEKLDRMESLLLSLLHHKKIPIPEMFKKSSRLKSQYSVLQE</sequence>
<evidence type="ECO:0000256" key="12">
    <source>
        <dbReference type="SAM" id="Phobius"/>
    </source>
</evidence>
<dbReference type="Proteomes" id="UP000549394">
    <property type="component" value="Unassembled WGS sequence"/>
</dbReference>
<dbReference type="PANTHER" id="PTHR47143:SF3">
    <property type="entry name" value="PWWP DOMAIN-CONTAINING PROTEIN"/>
    <property type="match status" value="1"/>
</dbReference>
<evidence type="ECO:0000256" key="9">
    <source>
        <dbReference type="ARBA" id="ARBA00023136"/>
    </source>
</evidence>
<feature type="transmembrane region" description="Helical" evidence="12">
    <location>
        <begin position="897"/>
        <end position="914"/>
    </location>
</feature>
<keyword evidence="8" id="KW-0406">Ion transport</keyword>
<dbReference type="SMART" id="SM00248">
    <property type="entry name" value="ANK"/>
    <property type="match status" value="17"/>
</dbReference>
<keyword evidence="2" id="KW-0813">Transport</keyword>
<evidence type="ECO:0000313" key="15">
    <source>
        <dbReference type="Proteomes" id="UP000549394"/>
    </source>
</evidence>
<dbReference type="EMBL" id="CAJFCJ010000011">
    <property type="protein sequence ID" value="CAD5119760.1"/>
    <property type="molecule type" value="Genomic_DNA"/>
</dbReference>
<feature type="repeat" description="ANK" evidence="11">
    <location>
        <begin position="181"/>
        <end position="213"/>
    </location>
</feature>
<keyword evidence="10" id="KW-0407">Ion channel</keyword>
<dbReference type="GO" id="GO:0005216">
    <property type="term" value="F:monoatomic ion channel activity"/>
    <property type="evidence" value="ECO:0007669"/>
    <property type="project" value="InterPro"/>
</dbReference>
<keyword evidence="3" id="KW-0716">Sensory transduction</keyword>
<dbReference type="Pfam" id="PF00520">
    <property type="entry name" value="Ion_trans"/>
    <property type="match status" value="1"/>
</dbReference>
<dbReference type="PROSITE" id="PS50297">
    <property type="entry name" value="ANK_REP_REGION"/>
    <property type="match status" value="7"/>
</dbReference>
<feature type="domain" description="Ion transport" evidence="13">
    <location>
        <begin position="834"/>
        <end position="1067"/>
    </location>
</feature>
<keyword evidence="15" id="KW-1185">Reference proteome</keyword>
<evidence type="ECO:0000313" key="14">
    <source>
        <dbReference type="EMBL" id="CAD5119760.1"/>
    </source>
</evidence>
<dbReference type="GO" id="GO:1902495">
    <property type="term" value="C:transmembrane transporter complex"/>
    <property type="evidence" value="ECO:0007669"/>
    <property type="project" value="TreeGrafter"/>
</dbReference>
<dbReference type="InterPro" id="IPR002110">
    <property type="entry name" value="Ankyrin_rpt"/>
</dbReference>
<dbReference type="InterPro" id="IPR052076">
    <property type="entry name" value="TRP_cation_channel"/>
</dbReference>
<evidence type="ECO:0000256" key="2">
    <source>
        <dbReference type="ARBA" id="ARBA00022448"/>
    </source>
</evidence>
<evidence type="ECO:0000256" key="5">
    <source>
        <dbReference type="ARBA" id="ARBA00022737"/>
    </source>
</evidence>
<evidence type="ECO:0000259" key="13">
    <source>
        <dbReference type="Pfam" id="PF00520"/>
    </source>
</evidence>
<keyword evidence="6 12" id="KW-1133">Transmembrane helix</keyword>
<reference evidence="14 15" key="1">
    <citation type="submission" date="2020-08" db="EMBL/GenBank/DDBJ databases">
        <authorList>
            <person name="Hejnol A."/>
        </authorList>
    </citation>
    <scope>NUCLEOTIDE SEQUENCE [LARGE SCALE GENOMIC DNA]</scope>
</reference>
<dbReference type="AlphaFoldDB" id="A0A7I8VW91"/>
<dbReference type="InterPro" id="IPR036770">
    <property type="entry name" value="Ankyrin_rpt-contain_sf"/>
</dbReference>
<dbReference type="PROSITE" id="PS50088">
    <property type="entry name" value="ANK_REPEAT"/>
    <property type="match status" value="7"/>
</dbReference>
<comment type="subcellular location">
    <subcellularLocation>
        <location evidence="1">Membrane</location>
        <topology evidence="1">Multi-pass membrane protein</topology>
    </subcellularLocation>
</comment>
<keyword evidence="5" id="KW-0677">Repeat</keyword>
<dbReference type="Gene3D" id="1.25.40.20">
    <property type="entry name" value="Ankyrin repeat-containing domain"/>
    <property type="match status" value="5"/>
</dbReference>
<accession>A0A7I8VW91</accession>
<evidence type="ECO:0000256" key="7">
    <source>
        <dbReference type="ARBA" id="ARBA00023043"/>
    </source>
</evidence>
<keyword evidence="4 12" id="KW-0812">Transmembrane</keyword>
<keyword evidence="7 11" id="KW-0040">ANK repeat</keyword>
<feature type="repeat" description="ANK" evidence="11">
    <location>
        <begin position="65"/>
        <end position="87"/>
    </location>
</feature>
<dbReference type="PRINTS" id="PR01415">
    <property type="entry name" value="ANKYRIN"/>
</dbReference>
<dbReference type="SUPFAM" id="SSF48403">
    <property type="entry name" value="Ankyrin repeat"/>
    <property type="match status" value="2"/>
</dbReference>